<gene>
    <name evidence="3" type="ORF">ACFPZ3_34180</name>
</gene>
<dbReference type="InterPro" id="IPR036628">
    <property type="entry name" value="Clp_N_dom_sf"/>
</dbReference>
<evidence type="ECO:0000313" key="3">
    <source>
        <dbReference type="EMBL" id="MFC5828938.1"/>
    </source>
</evidence>
<dbReference type="Proteomes" id="UP001596058">
    <property type="component" value="Unassembled WGS sequence"/>
</dbReference>
<dbReference type="InterPro" id="IPR044217">
    <property type="entry name" value="CLPT1/2"/>
</dbReference>
<dbReference type="EMBL" id="JBHSPA010000043">
    <property type="protein sequence ID" value="MFC5828938.1"/>
    <property type="molecule type" value="Genomic_DNA"/>
</dbReference>
<evidence type="ECO:0000256" key="1">
    <source>
        <dbReference type="PROSITE-ProRule" id="PRU01251"/>
    </source>
</evidence>
<evidence type="ECO:0000313" key="4">
    <source>
        <dbReference type="Proteomes" id="UP001596058"/>
    </source>
</evidence>
<keyword evidence="4" id="KW-1185">Reference proteome</keyword>
<dbReference type="SUPFAM" id="SSF81923">
    <property type="entry name" value="Double Clp-N motif"/>
    <property type="match status" value="1"/>
</dbReference>
<dbReference type="Gene3D" id="1.10.1780.10">
    <property type="entry name" value="Clp, N-terminal domain"/>
    <property type="match status" value="1"/>
</dbReference>
<name>A0ABW1CVI7_9ACTN</name>
<keyword evidence="3" id="KW-0645">Protease</keyword>
<protein>
    <submittedName>
        <fullName evidence="3">Clp protease N-terminal domain-containing protein</fullName>
    </submittedName>
</protein>
<sequence length="244" mass="26077">MEKTVRLDDLITAIKSRHPDGDPLGQLSDAVTLGEHIGEVADHLIGHFVDQARRSGASWTDIGHSMGVSKQAAQKRFVPKEGGGSLVADIRTYSRFTAKARIAVVRAQEEARAAGHDHIEVGHMVLGLLHQPEALAATTMVTLGASLEAVREAVLAELGPGSEQAPQVMPFGAQSKKALDLATREGLRLGHDFVGTEHLLLGILSLDDAPVVRMLAGFGVVKEPAEQEIRTAVEELLRERETGG</sequence>
<evidence type="ECO:0000259" key="2">
    <source>
        <dbReference type="PROSITE" id="PS51903"/>
    </source>
</evidence>
<dbReference type="GO" id="GO:0008233">
    <property type="term" value="F:peptidase activity"/>
    <property type="evidence" value="ECO:0007669"/>
    <property type="project" value="UniProtKB-KW"/>
</dbReference>
<dbReference type="PANTHER" id="PTHR47016">
    <property type="entry name" value="ATP-DEPENDENT CLP PROTEASE ATP-BINDING SUBUNIT CLPT1, CHLOROPLASTIC"/>
    <property type="match status" value="1"/>
</dbReference>
<accession>A0ABW1CVI7</accession>
<dbReference type="GO" id="GO:0006508">
    <property type="term" value="P:proteolysis"/>
    <property type="evidence" value="ECO:0007669"/>
    <property type="project" value="UniProtKB-KW"/>
</dbReference>
<dbReference type="PROSITE" id="PS51903">
    <property type="entry name" value="CLP_R"/>
    <property type="match status" value="1"/>
</dbReference>
<dbReference type="RefSeq" id="WP_379518435.1">
    <property type="nucleotide sequence ID" value="NZ_JBHSPA010000043.1"/>
</dbReference>
<keyword evidence="3" id="KW-0378">Hydrolase</keyword>
<dbReference type="PANTHER" id="PTHR47016:SF5">
    <property type="entry name" value="CLP DOMAIN SUPERFAMILY PROTEIN"/>
    <property type="match status" value="1"/>
</dbReference>
<reference evidence="4" key="1">
    <citation type="journal article" date="2019" name="Int. J. Syst. Evol. Microbiol.">
        <title>The Global Catalogue of Microorganisms (GCM) 10K type strain sequencing project: providing services to taxonomists for standard genome sequencing and annotation.</title>
        <authorList>
            <consortium name="The Broad Institute Genomics Platform"/>
            <consortium name="The Broad Institute Genome Sequencing Center for Infectious Disease"/>
            <person name="Wu L."/>
            <person name="Ma J."/>
        </authorList>
    </citation>
    <scope>NUCLEOTIDE SEQUENCE [LARGE SCALE GENOMIC DNA]</scope>
    <source>
        <strain evidence="4">CCUG 53903</strain>
    </source>
</reference>
<proteinExistence type="predicted"/>
<dbReference type="Pfam" id="PF02861">
    <property type="entry name" value="Clp_N"/>
    <property type="match status" value="1"/>
</dbReference>
<feature type="domain" description="Clp R" evidence="2">
    <location>
        <begin position="93"/>
        <end position="236"/>
    </location>
</feature>
<comment type="caution">
    <text evidence="3">The sequence shown here is derived from an EMBL/GenBank/DDBJ whole genome shotgun (WGS) entry which is preliminary data.</text>
</comment>
<organism evidence="3 4">
    <name type="scientific">Nonomuraea insulae</name>
    <dbReference type="NCBI Taxonomy" id="1616787"/>
    <lineage>
        <taxon>Bacteria</taxon>
        <taxon>Bacillati</taxon>
        <taxon>Actinomycetota</taxon>
        <taxon>Actinomycetes</taxon>
        <taxon>Streptosporangiales</taxon>
        <taxon>Streptosporangiaceae</taxon>
        <taxon>Nonomuraea</taxon>
    </lineage>
</organism>
<keyword evidence="1" id="KW-0677">Repeat</keyword>
<dbReference type="InterPro" id="IPR004176">
    <property type="entry name" value="Clp_R_N"/>
</dbReference>